<reference evidence="2" key="1">
    <citation type="submission" date="2013-11" db="EMBL/GenBank/DDBJ databases">
        <title>Genome sequence of the fusiform rust pathogen reveals effectors for host alternation and coevolution with pine.</title>
        <authorList>
            <consortium name="DOE Joint Genome Institute"/>
            <person name="Smith K."/>
            <person name="Pendleton A."/>
            <person name="Kubisiak T."/>
            <person name="Anderson C."/>
            <person name="Salamov A."/>
            <person name="Aerts A."/>
            <person name="Riley R."/>
            <person name="Clum A."/>
            <person name="Lindquist E."/>
            <person name="Ence D."/>
            <person name="Campbell M."/>
            <person name="Kronenberg Z."/>
            <person name="Feau N."/>
            <person name="Dhillon B."/>
            <person name="Hamelin R."/>
            <person name="Burleigh J."/>
            <person name="Smith J."/>
            <person name="Yandell M."/>
            <person name="Nelson C."/>
            <person name="Grigoriev I."/>
            <person name="Davis J."/>
        </authorList>
    </citation>
    <scope>NUCLEOTIDE SEQUENCE</scope>
    <source>
        <strain evidence="2">G11</strain>
    </source>
</reference>
<dbReference type="AlphaFoldDB" id="A0A9P6NCJ9"/>
<proteinExistence type="predicted"/>
<accession>A0A9P6NCJ9</accession>
<feature type="compositionally biased region" description="Basic and acidic residues" evidence="1">
    <location>
        <begin position="1"/>
        <end position="12"/>
    </location>
</feature>
<keyword evidence="3" id="KW-1185">Reference proteome</keyword>
<evidence type="ECO:0000313" key="3">
    <source>
        <dbReference type="Proteomes" id="UP000886653"/>
    </source>
</evidence>
<protein>
    <submittedName>
        <fullName evidence="2">Uncharacterized protein</fullName>
    </submittedName>
</protein>
<dbReference type="EMBL" id="MU167300">
    <property type="protein sequence ID" value="KAG0144206.1"/>
    <property type="molecule type" value="Genomic_DNA"/>
</dbReference>
<evidence type="ECO:0000256" key="1">
    <source>
        <dbReference type="SAM" id="MobiDB-lite"/>
    </source>
</evidence>
<comment type="caution">
    <text evidence="2">The sequence shown here is derived from an EMBL/GenBank/DDBJ whole genome shotgun (WGS) entry which is preliminary data.</text>
</comment>
<name>A0A9P6NCJ9_9BASI</name>
<evidence type="ECO:0000313" key="2">
    <source>
        <dbReference type="EMBL" id="KAG0144206.1"/>
    </source>
</evidence>
<organism evidence="2 3">
    <name type="scientific">Cronartium quercuum f. sp. fusiforme G11</name>
    <dbReference type="NCBI Taxonomy" id="708437"/>
    <lineage>
        <taxon>Eukaryota</taxon>
        <taxon>Fungi</taxon>
        <taxon>Dikarya</taxon>
        <taxon>Basidiomycota</taxon>
        <taxon>Pucciniomycotina</taxon>
        <taxon>Pucciniomycetes</taxon>
        <taxon>Pucciniales</taxon>
        <taxon>Coleosporiaceae</taxon>
        <taxon>Cronartium</taxon>
    </lineage>
</organism>
<gene>
    <name evidence="2" type="ORF">CROQUDRAFT_660277</name>
</gene>
<dbReference type="Proteomes" id="UP000886653">
    <property type="component" value="Unassembled WGS sequence"/>
</dbReference>
<feature type="region of interest" description="Disordered" evidence="1">
    <location>
        <begin position="1"/>
        <end position="35"/>
    </location>
</feature>
<sequence length="89" mass="10507">MTDRTETAHQMREAQYQLAETGPPPPPLEPTNDDDDIIKEINRKIENINKYNQEVEHLEFNGSNLTRWRLRAMKAVFIMTSVSQYWDLD</sequence>